<reference evidence="1" key="1">
    <citation type="journal article" date="2021" name="Proc. Natl. Acad. Sci. U.S.A.">
        <title>A Catalog of Tens of Thousands of Viruses from Human Metagenomes Reveals Hidden Associations with Chronic Diseases.</title>
        <authorList>
            <person name="Tisza M.J."/>
            <person name="Buck C.B."/>
        </authorList>
    </citation>
    <scope>NUCLEOTIDE SEQUENCE</scope>
    <source>
        <strain evidence="1">CtYsL76</strain>
    </source>
</reference>
<organism evidence="1">
    <name type="scientific">CrAss-like virus sp. ctYsL76</name>
    <dbReference type="NCBI Taxonomy" id="2826826"/>
    <lineage>
        <taxon>Viruses</taxon>
        <taxon>Duplodnaviria</taxon>
        <taxon>Heunggongvirae</taxon>
        <taxon>Uroviricota</taxon>
        <taxon>Caudoviricetes</taxon>
        <taxon>Crassvirales</taxon>
    </lineage>
</organism>
<protein>
    <submittedName>
        <fullName evidence="1">Nucleolin binding domain protein</fullName>
    </submittedName>
</protein>
<proteinExistence type="predicted"/>
<evidence type="ECO:0000313" key="1">
    <source>
        <dbReference type="EMBL" id="DAE20032.1"/>
    </source>
</evidence>
<sequence length="46" mass="5679">MLLKSLKFIIRQLQVAYKEKVNTVQKFVEDIFMAIRQKYPHYKFMI</sequence>
<dbReference type="EMBL" id="BK015689">
    <property type="protein sequence ID" value="DAE20032.1"/>
    <property type="molecule type" value="Genomic_DNA"/>
</dbReference>
<name>A0A8S5QLS6_9CAUD</name>
<accession>A0A8S5QLS6</accession>